<dbReference type="PROSITE" id="PS01124">
    <property type="entry name" value="HTH_ARAC_FAMILY_2"/>
    <property type="match status" value="1"/>
</dbReference>
<reference evidence="5 6" key="1">
    <citation type="submission" date="2019-03" db="EMBL/GenBank/DDBJ databases">
        <title>Genomics of glacier-inhabiting Cryobacterium strains.</title>
        <authorList>
            <person name="Liu Q."/>
            <person name="Xin Y.-H."/>
        </authorList>
    </citation>
    <scope>NUCLEOTIDE SEQUENCE [LARGE SCALE GENOMIC DNA]</scope>
    <source>
        <strain evidence="5 6">RHLS22-1</strain>
    </source>
</reference>
<dbReference type="SMART" id="SM00342">
    <property type="entry name" value="HTH_ARAC"/>
    <property type="match status" value="1"/>
</dbReference>
<evidence type="ECO:0000313" key="6">
    <source>
        <dbReference type="Proteomes" id="UP000297907"/>
    </source>
</evidence>
<dbReference type="Pfam" id="PF12852">
    <property type="entry name" value="Cupin_6"/>
    <property type="match status" value="1"/>
</dbReference>
<dbReference type="GO" id="GO:0003700">
    <property type="term" value="F:DNA-binding transcription factor activity"/>
    <property type="evidence" value="ECO:0007669"/>
    <property type="project" value="InterPro"/>
</dbReference>
<dbReference type="Proteomes" id="UP000297907">
    <property type="component" value="Unassembled WGS sequence"/>
</dbReference>
<name>A0A4R8VZK9_9MICO</name>
<keyword evidence="1" id="KW-0805">Transcription regulation</keyword>
<dbReference type="GO" id="GO:0043565">
    <property type="term" value="F:sequence-specific DNA binding"/>
    <property type="evidence" value="ECO:0007669"/>
    <property type="project" value="InterPro"/>
</dbReference>
<dbReference type="AlphaFoldDB" id="A0A4R8VZK9"/>
<comment type="caution">
    <text evidence="5">The sequence shown here is derived from an EMBL/GenBank/DDBJ whole genome shotgun (WGS) entry which is preliminary data.</text>
</comment>
<evidence type="ECO:0000259" key="4">
    <source>
        <dbReference type="PROSITE" id="PS01124"/>
    </source>
</evidence>
<gene>
    <name evidence="5" type="ORF">E3O42_14505</name>
</gene>
<protein>
    <submittedName>
        <fullName evidence="5">AraC family transcriptional regulator</fullName>
    </submittedName>
</protein>
<dbReference type="InterPro" id="IPR009057">
    <property type="entry name" value="Homeodomain-like_sf"/>
</dbReference>
<evidence type="ECO:0000256" key="3">
    <source>
        <dbReference type="ARBA" id="ARBA00023163"/>
    </source>
</evidence>
<dbReference type="PANTHER" id="PTHR46796:SF13">
    <property type="entry name" value="HTH-TYPE TRANSCRIPTIONAL ACTIVATOR RHAS"/>
    <property type="match status" value="1"/>
</dbReference>
<dbReference type="OrthoDB" id="241790at2"/>
<organism evidence="5 6">
    <name type="scientific">Cryobacterium adonitolivorans</name>
    <dbReference type="NCBI Taxonomy" id="1259189"/>
    <lineage>
        <taxon>Bacteria</taxon>
        <taxon>Bacillati</taxon>
        <taxon>Actinomycetota</taxon>
        <taxon>Actinomycetes</taxon>
        <taxon>Micrococcales</taxon>
        <taxon>Microbacteriaceae</taxon>
        <taxon>Cryobacterium</taxon>
    </lineage>
</organism>
<evidence type="ECO:0000256" key="1">
    <source>
        <dbReference type="ARBA" id="ARBA00023015"/>
    </source>
</evidence>
<dbReference type="InterPro" id="IPR050204">
    <property type="entry name" value="AraC_XylS_family_regulators"/>
</dbReference>
<feature type="domain" description="HTH araC/xylS-type" evidence="4">
    <location>
        <begin position="228"/>
        <end position="326"/>
    </location>
</feature>
<keyword evidence="3" id="KW-0804">Transcription</keyword>
<dbReference type="PANTHER" id="PTHR46796">
    <property type="entry name" value="HTH-TYPE TRANSCRIPTIONAL ACTIVATOR RHAS-RELATED"/>
    <property type="match status" value="1"/>
</dbReference>
<proteinExistence type="predicted"/>
<dbReference type="InterPro" id="IPR032783">
    <property type="entry name" value="AraC_lig"/>
</dbReference>
<dbReference type="Gene3D" id="1.10.10.60">
    <property type="entry name" value="Homeodomain-like"/>
    <property type="match status" value="2"/>
</dbReference>
<evidence type="ECO:0000256" key="2">
    <source>
        <dbReference type="ARBA" id="ARBA00023125"/>
    </source>
</evidence>
<dbReference type="Pfam" id="PF12833">
    <property type="entry name" value="HTH_18"/>
    <property type="match status" value="1"/>
</dbReference>
<dbReference type="EMBL" id="SOFL01000046">
    <property type="protein sequence ID" value="TFB99136.1"/>
    <property type="molecule type" value="Genomic_DNA"/>
</dbReference>
<keyword evidence="2" id="KW-0238">DNA-binding</keyword>
<evidence type="ECO:0000313" key="5">
    <source>
        <dbReference type="EMBL" id="TFB99136.1"/>
    </source>
</evidence>
<sequence length="335" mass="35571">MNAPCSTKHLSSSILEPVDPLSQFLTGPRAQSAFALRVVMDPPFAIDVQDGAALTVIVAVRGQAWITAEGSAPRSLHQGQAATVRGTAPYHVADAPEREPTVVIDAEQSCRTPTGEHLELTMSQGVRTWGNSPDGATVLLIGSYQSAAAAGQLVASALPTVAIFTETEVDPVLLGLLERELTRPGLGQESALDRVLDLLLLHLLRVCVQRAEFPVPSWAAGTNDPLVARALALLHADPAAPWTVAELARRAHVSRANMAARFQTVVGQPPMTYLTNWRLALAADRLASSSATTALIAAEVGYSNAFTFSAAFTRVYGTSPTSYRRGQVSPAHRIN</sequence>
<dbReference type="InterPro" id="IPR018060">
    <property type="entry name" value="HTH_AraC"/>
</dbReference>
<accession>A0A4R8VZK9</accession>
<dbReference type="SUPFAM" id="SSF46689">
    <property type="entry name" value="Homeodomain-like"/>
    <property type="match status" value="2"/>
</dbReference>
<keyword evidence="6" id="KW-1185">Reference proteome</keyword>